<evidence type="ECO:0000256" key="2">
    <source>
        <dbReference type="ARBA" id="ARBA00023239"/>
    </source>
</evidence>
<evidence type="ECO:0000313" key="5">
    <source>
        <dbReference type="Proteomes" id="UP000028058"/>
    </source>
</evidence>
<dbReference type="PANTHER" id="PTHR33542">
    <property type="entry name" value="SIROHYDROCHLORIN FERROCHELATASE, CHLOROPLASTIC"/>
    <property type="match status" value="1"/>
</dbReference>
<dbReference type="AlphaFoldDB" id="A0A3R7EYF7"/>
<accession>A0A3R7EYF7</accession>
<evidence type="ECO:0000256" key="1">
    <source>
        <dbReference type="ARBA" id="ARBA00022723"/>
    </source>
</evidence>
<dbReference type="GO" id="GO:0046872">
    <property type="term" value="F:metal ion binding"/>
    <property type="evidence" value="ECO:0007669"/>
    <property type="project" value="UniProtKB-KW"/>
</dbReference>
<keyword evidence="1" id="KW-0479">Metal-binding</keyword>
<name>A0A3R7EYF7_9ACTN</name>
<dbReference type="PANTHER" id="PTHR33542:SF5">
    <property type="entry name" value="FERROCHELATASE CHE1"/>
    <property type="match status" value="1"/>
</dbReference>
<reference evidence="4 5" key="1">
    <citation type="journal article" date="2014" name="Genome Announc.">
        <title>Draft Genome Sequence of Streptomyces fradiae ATCC 19609, a Strain Highly Sensitive to Antibiotics.</title>
        <authorList>
            <person name="Bekker O.B."/>
            <person name="Klimina K.M."/>
            <person name="Vatlin A.A."/>
            <person name="Zakharevich N.V."/>
            <person name="Kasianov A.S."/>
            <person name="Danilenko V.N."/>
        </authorList>
    </citation>
    <scope>NUCLEOTIDE SEQUENCE [LARGE SCALE GENOMIC DNA]</scope>
    <source>
        <strain evidence="4 5">ATCC 19609</strain>
    </source>
</reference>
<evidence type="ECO:0000256" key="3">
    <source>
        <dbReference type="SAM" id="MobiDB-lite"/>
    </source>
</evidence>
<feature type="compositionally biased region" description="Low complexity" evidence="3">
    <location>
        <begin position="325"/>
        <end position="341"/>
    </location>
</feature>
<dbReference type="EMBL" id="JNAD02000001">
    <property type="protein sequence ID" value="RKM98873.1"/>
    <property type="molecule type" value="Genomic_DNA"/>
</dbReference>
<dbReference type="RefSeq" id="WP_043460155.1">
    <property type="nucleotide sequence ID" value="NZ_CP134822.1"/>
</dbReference>
<proteinExistence type="predicted"/>
<protein>
    <submittedName>
        <fullName evidence="4">Sirohydrochlorin chelatase</fullName>
    </submittedName>
</protein>
<keyword evidence="2" id="KW-0456">Lyase</keyword>
<dbReference type="Gene3D" id="3.40.50.1400">
    <property type="match status" value="2"/>
</dbReference>
<dbReference type="InterPro" id="IPR050963">
    <property type="entry name" value="Sirohydro_Cobaltochel/CbiX"/>
</dbReference>
<dbReference type="GO" id="GO:0016829">
    <property type="term" value="F:lyase activity"/>
    <property type="evidence" value="ECO:0007669"/>
    <property type="project" value="UniProtKB-KW"/>
</dbReference>
<feature type="region of interest" description="Disordered" evidence="3">
    <location>
        <begin position="39"/>
        <end position="58"/>
    </location>
</feature>
<comment type="caution">
    <text evidence="4">The sequence shown here is derived from an EMBL/GenBank/DDBJ whole genome shotgun (WGS) entry which is preliminary data.</text>
</comment>
<dbReference type="Pfam" id="PF01903">
    <property type="entry name" value="CbiX"/>
    <property type="match status" value="2"/>
</dbReference>
<dbReference type="InterPro" id="IPR002762">
    <property type="entry name" value="CbiX-like"/>
</dbReference>
<gene>
    <name evidence="4" type="ORF">SFRA_001065</name>
</gene>
<keyword evidence="5" id="KW-1185">Reference proteome</keyword>
<dbReference type="CDD" id="cd03416">
    <property type="entry name" value="CbiX_SirB_N"/>
    <property type="match status" value="1"/>
</dbReference>
<sequence length="347" mass="35158">MTASIPHPGPHGRRPGPLDLDSTAQLMHRIGSRLGTALHSIGARGGHPYPTTRRSGTRPPVLVAVAHGSRDPEALRTVTALLDRVRALRPGLSVRLGHIELNEPLLPDTLAETAAALRTGRPAAPGAGPGPGAGTGDSGAAAHGAVLVPLLLSRGYHVKHDIPQILADSAPVLRAVVAAPLGPHPLLAEALHARLTEAAGDPRGPEGGPDGYDGVVLAAAGSRDPDGARDTGRTARLLGARLGGIPAIPAYASAAAPTVPEAVRELRARGCRRVAVASYFTAPGRFATLCAQAAPDGLAAAPLGAHTAMARLVLHRYDEALAAAAPPAARTSPLRTAPTRPDSASAA</sequence>
<dbReference type="OrthoDB" id="7345302at2"/>
<dbReference type="SUPFAM" id="SSF53800">
    <property type="entry name" value="Chelatase"/>
    <property type="match status" value="2"/>
</dbReference>
<feature type="region of interest" description="Disordered" evidence="3">
    <location>
        <begin position="325"/>
        <end position="347"/>
    </location>
</feature>
<evidence type="ECO:0000313" key="4">
    <source>
        <dbReference type="EMBL" id="RKM98873.1"/>
    </source>
</evidence>
<dbReference type="Proteomes" id="UP000028058">
    <property type="component" value="Unassembled WGS sequence"/>
</dbReference>
<organism evidence="4 5">
    <name type="scientific">Streptomyces xinghaiensis</name>
    <dbReference type="NCBI Taxonomy" id="1038928"/>
    <lineage>
        <taxon>Bacteria</taxon>
        <taxon>Bacillati</taxon>
        <taxon>Actinomycetota</taxon>
        <taxon>Actinomycetes</taxon>
        <taxon>Kitasatosporales</taxon>
        <taxon>Streptomycetaceae</taxon>
        <taxon>Streptomyces</taxon>
    </lineage>
</organism>